<dbReference type="PANTHER" id="PTHR11439:SF467">
    <property type="entry name" value="INTEGRASE CATALYTIC DOMAIN-CONTAINING PROTEIN"/>
    <property type="match status" value="1"/>
</dbReference>
<name>A0A371H0K1_MUCPR</name>
<evidence type="ECO:0008006" key="3">
    <source>
        <dbReference type="Google" id="ProtNLM"/>
    </source>
</evidence>
<dbReference type="Proteomes" id="UP000257109">
    <property type="component" value="Unassembled WGS sequence"/>
</dbReference>
<evidence type="ECO:0000313" key="2">
    <source>
        <dbReference type="Proteomes" id="UP000257109"/>
    </source>
</evidence>
<reference evidence="1" key="1">
    <citation type="submission" date="2018-05" db="EMBL/GenBank/DDBJ databases">
        <title>Draft genome of Mucuna pruriens seed.</title>
        <authorList>
            <person name="Nnadi N.E."/>
            <person name="Vos R."/>
            <person name="Hasami M.H."/>
            <person name="Devisetty U.K."/>
            <person name="Aguiy J.C."/>
        </authorList>
    </citation>
    <scope>NUCLEOTIDE SEQUENCE [LARGE SCALE GENOMIC DNA]</scope>
    <source>
        <strain evidence="1">JCA_2017</strain>
    </source>
</reference>
<feature type="non-terminal residue" evidence="1">
    <location>
        <position position="1"/>
    </location>
</feature>
<organism evidence="1 2">
    <name type="scientific">Mucuna pruriens</name>
    <name type="common">Velvet bean</name>
    <name type="synonym">Dolichos pruriens</name>
    <dbReference type="NCBI Taxonomy" id="157652"/>
    <lineage>
        <taxon>Eukaryota</taxon>
        <taxon>Viridiplantae</taxon>
        <taxon>Streptophyta</taxon>
        <taxon>Embryophyta</taxon>
        <taxon>Tracheophyta</taxon>
        <taxon>Spermatophyta</taxon>
        <taxon>Magnoliopsida</taxon>
        <taxon>eudicotyledons</taxon>
        <taxon>Gunneridae</taxon>
        <taxon>Pentapetalae</taxon>
        <taxon>rosids</taxon>
        <taxon>fabids</taxon>
        <taxon>Fabales</taxon>
        <taxon>Fabaceae</taxon>
        <taxon>Papilionoideae</taxon>
        <taxon>50 kb inversion clade</taxon>
        <taxon>NPAAA clade</taxon>
        <taxon>indigoferoid/millettioid clade</taxon>
        <taxon>Phaseoleae</taxon>
        <taxon>Mucuna</taxon>
    </lineage>
</organism>
<dbReference type="PANTHER" id="PTHR11439">
    <property type="entry name" value="GAG-POL-RELATED RETROTRANSPOSON"/>
    <property type="match status" value="1"/>
</dbReference>
<comment type="caution">
    <text evidence="1">The sequence shown here is derived from an EMBL/GenBank/DDBJ whole genome shotgun (WGS) entry which is preliminary data.</text>
</comment>
<accession>A0A371H0K1</accession>
<proteinExistence type="predicted"/>
<sequence>MKDLCEASSVLGIEILRNPSQCILRLSQKNYISKVLDRFDMKDNKLGDTLIAKRDNFSLKQCPNNDLERNEMQKILYASVVRSDIAFVVRVLSRYLNDPEMQHWKAVKCTMHYFKRTKWYMFTYQKYEGLKIIRYFDSNFARCQDRKRSMSGYVYMMAGRAISSKSIKQTLIAPSTMTVEFVACFETSNHETWLRNFITVIIVI</sequence>
<dbReference type="OrthoDB" id="1645289at2759"/>
<gene>
    <name evidence="1" type="ORF">CR513_20999</name>
</gene>
<keyword evidence="2" id="KW-1185">Reference proteome</keyword>
<evidence type="ECO:0000313" key="1">
    <source>
        <dbReference type="EMBL" id="RDX96348.1"/>
    </source>
</evidence>
<dbReference type="AlphaFoldDB" id="A0A371H0K1"/>
<dbReference type="EMBL" id="QJKJ01003905">
    <property type="protein sequence ID" value="RDX96348.1"/>
    <property type="molecule type" value="Genomic_DNA"/>
</dbReference>
<protein>
    <recommendedName>
        <fullName evidence="3">Reverse transcriptase Ty1/copia-type domain-containing protein</fullName>
    </recommendedName>
</protein>
<dbReference type="STRING" id="157652.A0A371H0K1"/>